<dbReference type="EMBL" id="CAJVPS010005860">
    <property type="protein sequence ID" value="CAG8619381.1"/>
    <property type="molecule type" value="Genomic_DNA"/>
</dbReference>
<organism evidence="5 6">
    <name type="scientific">Ambispora leptoticha</name>
    <dbReference type="NCBI Taxonomy" id="144679"/>
    <lineage>
        <taxon>Eukaryota</taxon>
        <taxon>Fungi</taxon>
        <taxon>Fungi incertae sedis</taxon>
        <taxon>Mucoromycota</taxon>
        <taxon>Glomeromycotina</taxon>
        <taxon>Glomeromycetes</taxon>
        <taxon>Archaeosporales</taxon>
        <taxon>Ambisporaceae</taxon>
        <taxon>Ambispora</taxon>
    </lineage>
</organism>
<dbReference type="InterPro" id="IPR028942">
    <property type="entry name" value="WHIM1_dom"/>
</dbReference>
<dbReference type="OrthoDB" id="349045at2759"/>
<proteinExistence type="predicted"/>
<evidence type="ECO:0000256" key="3">
    <source>
        <dbReference type="SAM" id="MobiDB-lite"/>
    </source>
</evidence>
<feature type="compositionally biased region" description="Low complexity" evidence="3">
    <location>
        <begin position="457"/>
        <end position="471"/>
    </location>
</feature>
<dbReference type="PANTHER" id="PTHR42107">
    <property type="entry name" value="YALI0D24453P"/>
    <property type="match status" value="1"/>
</dbReference>
<evidence type="ECO:0000256" key="2">
    <source>
        <dbReference type="ARBA" id="ARBA00023242"/>
    </source>
</evidence>
<dbReference type="Pfam" id="PF15612">
    <property type="entry name" value="WHIM1"/>
    <property type="match status" value="1"/>
</dbReference>
<comment type="caution">
    <text evidence="5">The sequence shown here is derived from an EMBL/GenBank/DDBJ whole genome shotgun (WGS) entry which is preliminary data.</text>
</comment>
<name>A0A9N9D1V9_9GLOM</name>
<feature type="region of interest" description="Disordered" evidence="3">
    <location>
        <begin position="1"/>
        <end position="23"/>
    </location>
</feature>
<comment type="subcellular location">
    <subcellularLocation>
        <location evidence="1">Nucleus</location>
    </subcellularLocation>
</comment>
<sequence length="517" mass="59224">MSMATASTTIPPATNNASTNGSGTVIDTSKLRNMWETAYIVAFCDKFKSALRNLEFWPEEFERTLYSSSTDELLEEIHCAFLTNVLNRKKAVERNTWKKFLTDTIDQHLKKRSDFYLDYNPMRRVNNHNYYELRVEDRVLILYSLVNWQLRESKSIRDLIDSHYKNRHKTEAMNPLRLEMIGQDRKNANYYFLGNSPRIYREKYPKPGIPITHENVEWIAVTTTLEEIKSLVDDTNRLKPTSFTKDRALYAKLKDDIIPRVEELVQAKEKKDERRRKQERIAQRFAILHANATVYETRTRSASRKAGLNTPEDSVSIRKNRLQNDYKYSPYFPASARRLGKRAVREESQAGSVISNHNTTSIDVIMQEANEVQHTVEELSTLSNTSEFTYDSADNAPLTSLENITNGQIAIGHKTTTNDDYTTYNAITPNGIEQSNNQHTNGTAISMPIKMNGAHDIAATPSTSKSASSIEISDDTGTESMLIEQELFGKDSDTDLSDIWESSEDSKWESENEEESD</sequence>
<reference evidence="5" key="1">
    <citation type="submission" date="2021-06" db="EMBL/GenBank/DDBJ databases">
        <authorList>
            <person name="Kallberg Y."/>
            <person name="Tangrot J."/>
            <person name="Rosling A."/>
        </authorList>
    </citation>
    <scope>NUCLEOTIDE SEQUENCE</scope>
    <source>
        <strain evidence="5">FL130A</strain>
    </source>
</reference>
<feature type="region of interest" description="Disordered" evidence="3">
    <location>
        <begin position="457"/>
        <end position="517"/>
    </location>
</feature>
<keyword evidence="2" id="KW-0539">Nucleus</keyword>
<evidence type="ECO:0000259" key="4">
    <source>
        <dbReference type="Pfam" id="PF15612"/>
    </source>
</evidence>
<evidence type="ECO:0000256" key="1">
    <source>
        <dbReference type="ARBA" id="ARBA00004123"/>
    </source>
</evidence>
<evidence type="ECO:0000313" key="5">
    <source>
        <dbReference type="EMBL" id="CAG8619381.1"/>
    </source>
</evidence>
<dbReference type="GO" id="GO:0005634">
    <property type="term" value="C:nucleus"/>
    <property type="evidence" value="ECO:0007669"/>
    <property type="project" value="UniProtKB-SubCell"/>
</dbReference>
<evidence type="ECO:0000313" key="6">
    <source>
        <dbReference type="Proteomes" id="UP000789508"/>
    </source>
</evidence>
<dbReference type="PANTHER" id="PTHR42107:SF1">
    <property type="entry name" value="WHIM1 DOMAIN-CONTAINING PROTEIN"/>
    <property type="match status" value="1"/>
</dbReference>
<keyword evidence="6" id="KW-1185">Reference proteome</keyword>
<dbReference type="AlphaFoldDB" id="A0A9N9D1V9"/>
<feature type="domain" description="WHIM1" evidence="4">
    <location>
        <begin position="126"/>
        <end position="161"/>
    </location>
</feature>
<accession>A0A9N9D1V9</accession>
<protein>
    <submittedName>
        <fullName evidence="5">12038_t:CDS:1</fullName>
    </submittedName>
</protein>
<gene>
    <name evidence="5" type="ORF">ALEPTO_LOCUS8899</name>
</gene>
<feature type="compositionally biased region" description="Acidic residues" evidence="3">
    <location>
        <begin position="494"/>
        <end position="503"/>
    </location>
</feature>
<dbReference type="Proteomes" id="UP000789508">
    <property type="component" value="Unassembled WGS sequence"/>
</dbReference>